<evidence type="ECO:0000256" key="6">
    <source>
        <dbReference type="ARBA" id="ARBA00023136"/>
    </source>
</evidence>
<feature type="transmembrane region" description="Helical" evidence="8">
    <location>
        <begin position="489"/>
        <end position="512"/>
    </location>
</feature>
<evidence type="ECO:0000256" key="5">
    <source>
        <dbReference type="ARBA" id="ARBA00022989"/>
    </source>
</evidence>
<gene>
    <name evidence="10" type="ORF">K452DRAFT_230398</name>
</gene>
<feature type="transmembrane region" description="Helical" evidence="8">
    <location>
        <begin position="82"/>
        <end position="105"/>
    </location>
</feature>
<protein>
    <recommendedName>
        <fullName evidence="9">Major facilitator superfamily (MFS) profile domain-containing protein</fullName>
    </recommendedName>
</protein>
<feature type="transmembrane region" description="Helical" evidence="8">
    <location>
        <begin position="372"/>
        <end position="393"/>
    </location>
</feature>
<dbReference type="AlphaFoldDB" id="A0A6A6BDW6"/>
<dbReference type="GeneID" id="54294587"/>
<feature type="compositionally biased region" description="Low complexity" evidence="7">
    <location>
        <begin position="309"/>
        <end position="319"/>
    </location>
</feature>
<dbReference type="OrthoDB" id="4540492at2759"/>
<feature type="transmembrane region" description="Helical" evidence="8">
    <location>
        <begin position="27"/>
        <end position="47"/>
    </location>
</feature>
<dbReference type="Pfam" id="PF00083">
    <property type="entry name" value="Sugar_tr"/>
    <property type="match status" value="2"/>
</dbReference>
<dbReference type="PRINTS" id="PR00171">
    <property type="entry name" value="SUGRTRNSPORT"/>
</dbReference>
<dbReference type="PANTHER" id="PTHR23503:SF8">
    <property type="entry name" value="FACILITATED GLUCOSE TRANSPORTER PROTEIN 1"/>
    <property type="match status" value="1"/>
</dbReference>
<evidence type="ECO:0000313" key="11">
    <source>
        <dbReference type="Proteomes" id="UP000799438"/>
    </source>
</evidence>
<dbReference type="InterPro" id="IPR003663">
    <property type="entry name" value="Sugar/inositol_transpt"/>
</dbReference>
<evidence type="ECO:0000256" key="4">
    <source>
        <dbReference type="ARBA" id="ARBA00022692"/>
    </source>
</evidence>
<feature type="transmembrane region" description="Helical" evidence="8">
    <location>
        <begin position="338"/>
        <end position="360"/>
    </location>
</feature>
<feature type="transmembrane region" description="Helical" evidence="8">
    <location>
        <begin position="463"/>
        <end position="483"/>
    </location>
</feature>
<keyword evidence="3" id="KW-0813">Transport</keyword>
<evidence type="ECO:0000313" key="10">
    <source>
        <dbReference type="EMBL" id="KAF2140681.1"/>
    </source>
</evidence>
<dbReference type="InterPro" id="IPR036259">
    <property type="entry name" value="MFS_trans_sf"/>
</dbReference>
<dbReference type="Gene3D" id="1.20.1250.20">
    <property type="entry name" value="MFS general substrate transporter like domains"/>
    <property type="match status" value="1"/>
</dbReference>
<evidence type="ECO:0000259" key="9">
    <source>
        <dbReference type="PROSITE" id="PS50850"/>
    </source>
</evidence>
<dbReference type="EMBL" id="ML995489">
    <property type="protein sequence ID" value="KAF2140681.1"/>
    <property type="molecule type" value="Genomic_DNA"/>
</dbReference>
<feature type="domain" description="Major facilitator superfamily (MFS) profile" evidence="9">
    <location>
        <begin position="31"/>
        <end position="516"/>
    </location>
</feature>
<feature type="transmembrane region" description="Helical" evidence="8">
    <location>
        <begin position="170"/>
        <end position="191"/>
    </location>
</feature>
<reference evidence="10" key="1">
    <citation type="journal article" date="2020" name="Stud. Mycol.">
        <title>101 Dothideomycetes genomes: a test case for predicting lifestyles and emergence of pathogens.</title>
        <authorList>
            <person name="Haridas S."/>
            <person name="Albert R."/>
            <person name="Binder M."/>
            <person name="Bloem J."/>
            <person name="Labutti K."/>
            <person name="Salamov A."/>
            <person name="Andreopoulos B."/>
            <person name="Baker S."/>
            <person name="Barry K."/>
            <person name="Bills G."/>
            <person name="Bluhm B."/>
            <person name="Cannon C."/>
            <person name="Castanera R."/>
            <person name="Culley D."/>
            <person name="Daum C."/>
            <person name="Ezra D."/>
            <person name="Gonzalez J."/>
            <person name="Henrissat B."/>
            <person name="Kuo A."/>
            <person name="Liang C."/>
            <person name="Lipzen A."/>
            <person name="Lutzoni F."/>
            <person name="Magnuson J."/>
            <person name="Mondo S."/>
            <person name="Nolan M."/>
            <person name="Ohm R."/>
            <person name="Pangilinan J."/>
            <person name="Park H.-J."/>
            <person name="Ramirez L."/>
            <person name="Alfaro M."/>
            <person name="Sun H."/>
            <person name="Tritt A."/>
            <person name="Yoshinaga Y."/>
            <person name="Zwiers L.-H."/>
            <person name="Turgeon B."/>
            <person name="Goodwin S."/>
            <person name="Spatafora J."/>
            <person name="Crous P."/>
            <person name="Grigoriev I."/>
        </authorList>
    </citation>
    <scope>NUCLEOTIDE SEQUENCE</scope>
    <source>
        <strain evidence="10">CBS 121167</strain>
    </source>
</reference>
<dbReference type="GO" id="GO:0016020">
    <property type="term" value="C:membrane"/>
    <property type="evidence" value="ECO:0007669"/>
    <property type="project" value="UniProtKB-SubCell"/>
</dbReference>
<evidence type="ECO:0000256" key="3">
    <source>
        <dbReference type="ARBA" id="ARBA00022448"/>
    </source>
</evidence>
<evidence type="ECO:0000256" key="2">
    <source>
        <dbReference type="ARBA" id="ARBA00010992"/>
    </source>
</evidence>
<evidence type="ECO:0000256" key="8">
    <source>
        <dbReference type="SAM" id="Phobius"/>
    </source>
</evidence>
<dbReference type="InterPro" id="IPR005829">
    <property type="entry name" value="Sugar_transporter_CS"/>
</dbReference>
<name>A0A6A6BDW6_9PEZI</name>
<feature type="transmembrane region" description="Helical" evidence="8">
    <location>
        <begin position="427"/>
        <end position="451"/>
    </location>
</feature>
<proteinExistence type="inferred from homology"/>
<dbReference type="RefSeq" id="XP_033396394.1">
    <property type="nucleotide sequence ID" value="XM_033537091.1"/>
</dbReference>
<feature type="compositionally biased region" description="Polar residues" evidence="7">
    <location>
        <begin position="275"/>
        <end position="284"/>
    </location>
</feature>
<keyword evidence="11" id="KW-1185">Reference proteome</keyword>
<sequence length="533" mass="56197">MLPARDLLQPLTGTMSFKSLLNDLTGYFLYLLFTATLGPLLFGFHLAELNTPQDVITCKKKTLFGSAASTLPQCMPMTPAEWGLVSSIFTLGGLIGALSAGPIAARQGRLRCMQFSTVFFAIGPVFEALAPHMGVLALGRFVSGLGAGASVVVVPIYISEVAPPAEKGFFGSFTQIMCNVGILITQLLGYFLSKGQLWRVVLGAAGVIGVVQAVGLLFGVESPKWLADAGQPGAAKKTLRKIRGHKFDISEEVSGWGIEPSEELSGTSKKKKKTNALSNQEPTATNPPPDEEETLLNNEEDRTGDHDSTSSPKPSPTQKPVLSFFQVARHPDTQKATIAVITVMLAQQFTGINSIIMYGVSLLSSLLAANSALLNLFVSAVNIAVTAGCAPLIERLGRKTCLLGSISGMGVAAALLAISILKHVPVLSAVAVVGFVASFGLGLGPVPFILASELVGPEAVGATQSWALAANWVATFIVAQFFPMLNAALGGYTFFIFTAAAALFGAFVAYFVPETKGKKDADEVWGRPGRRED</sequence>
<feature type="transmembrane region" description="Helical" evidence="8">
    <location>
        <begin position="136"/>
        <end position="158"/>
    </location>
</feature>
<dbReference type="PROSITE" id="PS50850">
    <property type="entry name" value="MFS"/>
    <property type="match status" value="1"/>
</dbReference>
<dbReference type="InterPro" id="IPR005828">
    <property type="entry name" value="MFS_sugar_transport-like"/>
</dbReference>
<keyword evidence="6 8" id="KW-0472">Membrane</keyword>
<dbReference type="PANTHER" id="PTHR23503">
    <property type="entry name" value="SOLUTE CARRIER FAMILY 2"/>
    <property type="match status" value="1"/>
</dbReference>
<dbReference type="GO" id="GO:0015149">
    <property type="term" value="F:hexose transmembrane transporter activity"/>
    <property type="evidence" value="ECO:0007669"/>
    <property type="project" value="TreeGrafter"/>
</dbReference>
<dbReference type="InterPro" id="IPR045263">
    <property type="entry name" value="GLUT"/>
</dbReference>
<dbReference type="InterPro" id="IPR020846">
    <property type="entry name" value="MFS_dom"/>
</dbReference>
<evidence type="ECO:0000256" key="7">
    <source>
        <dbReference type="SAM" id="MobiDB-lite"/>
    </source>
</evidence>
<keyword evidence="5 8" id="KW-1133">Transmembrane helix</keyword>
<dbReference type="SUPFAM" id="SSF103473">
    <property type="entry name" value="MFS general substrate transporter"/>
    <property type="match status" value="1"/>
</dbReference>
<evidence type="ECO:0000256" key="1">
    <source>
        <dbReference type="ARBA" id="ARBA00004141"/>
    </source>
</evidence>
<feature type="transmembrane region" description="Helical" evidence="8">
    <location>
        <begin position="400"/>
        <end position="421"/>
    </location>
</feature>
<accession>A0A6A6BDW6</accession>
<feature type="transmembrane region" description="Helical" evidence="8">
    <location>
        <begin position="197"/>
        <end position="218"/>
    </location>
</feature>
<organism evidence="10 11">
    <name type="scientific">Aplosporella prunicola CBS 121167</name>
    <dbReference type="NCBI Taxonomy" id="1176127"/>
    <lineage>
        <taxon>Eukaryota</taxon>
        <taxon>Fungi</taxon>
        <taxon>Dikarya</taxon>
        <taxon>Ascomycota</taxon>
        <taxon>Pezizomycotina</taxon>
        <taxon>Dothideomycetes</taxon>
        <taxon>Dothideomycetes incertae sedis</taxon>
        <taxon>Botryosphaeriales</taxon>
        <taxon>Aplosporellaceae</taxon>
        <taxon>Aplosporella</taxon>
    </lineage>
</organism>
<comment type="similarity">
    <text evidence="2">Belongs to the major facilitator superfamily. Sugar transporter (TC 2.A.1.1) family.</text>
</comment>
<comment type="subcellular location">
    <subcellularLocation>
        <location evidence="1">Membrane</location>
        <topology evidence="1">Multi-pass membrane protein</topology>
    </subcellularLocation>
</comment>
<keyword evidence="4 8" id="KW-0812">Transmembrane</keyword>
<feature type="region of interest" description="Disordered" evidence="7">
    <location>
        <begin position="259"/>
        <end position="319"/>
    </location>
</feature>
<dbReference type="Proteomes" id="UP000799438">
    <property type="component" value="Unassembled WGS sequence"/>
</dbReference>
<dbReference type="PROSITE" id="PS00217">
    <property type="entry name" value="SUGAR_TRANSPORT_2"/>
    <property type="match status" value="1"/>
</dbReference>
<feature type="compositionally biased region" description="Basic and acidic residues" evidence="7">
    <location>
        <begin position="299"/>
        <end position="308"/>
    </location>
</feature>